<keyword evidence="2" id="KW-1185">Reference proteome</keyword>
<reference evidence="2" key="1">
    <citation type="journal article" date="2022" name="Mol. Ecol. Resour.">
        <title>The genomes of chicory, endive, great burdock and yacon provide insights into Asteraceae palaeo-polyploidization history and plant inulin production.</title>
        <authorList>
            <person name="Fan W."/>
            <person name="Wang S."/>
            <person name="Wang H."/>
            <person name="Wang A."/>
            <person name="Jiang F."/>
            <person name="Liu H."/>
            <person name="Zhao H."/>
            <person name="Xu D."/>
            <person name="Zhang Y."/>
        </authorList>
    </citation>
    <scope>NUCLEOTIDE SEQUENCE [LARGE SCALE GENOMIC DNA]</scope>
    <source>
        <strain evidence="2">cv. Yunnan</strain>
    </source>
</reference>
<organism evidence="1 2">
    <name type="scientific">Smallanthus sonchifolius</name>
    <dbReference type="NCBI Taxonomy" id="185202"/>
    <lineage>
        <taxon>Eukaryota</taxon>
        <taxon>Viridiplantae</taxon>
        <taxon>Streptophyta</taxon>
        <taxon>Embryophyta</taxon>
        <taxon>Tracheophyta</taxon>
        <taxon>Spermatophyta</taxon>
        <taxon>Magnoliopsida</taxon>
        <taxon>eudicotyledons</taxon>
        <taxon>Gunneridae</taxon>
        <taxon>Pentapetalae</taxon>
        <taxon>asterids</taxon>
        <taxon>campanulids</taxon>
        <taxon>Asterales</taxon>
        <taxon>Asteraceae</taxon>
        <taxon>Asteroideae</taxon>
        <taxon>Heliantheae alliance</taxon>
        <taxon>Millerieae</taxon>
        <taxon>Smallanthus</taxon>
    </lineage>
</organism>
<name>A0ACB9J149_9ASTR</name>
<accession>A0ACB9J149</accession>
<evidence type="ECO:0000313" key="2">
    <source>
        <dbReference type="Proteomes" id="UP001056120"/>
    </source>
</evidence>
<dbReference type="Proteomes" id="UP001056120">
    <property type="component" value="Linkage Group LG06"/>
</dbReference>
<dbReference type="EMBL" id="CM042023">
    <property type="protein sequence ID" value="KAI3814193.1"/>
    <property type="molecule type" value="Genomic_DNA"/>
</dbReference>
<sequence>MDMLSRSHTPLLSHAYTNFHSRTKLRKHRPTIVVSISRINGEVHEERRVIRKQEQNPDPTKPSSEITVLEKIFNILDTAITEFLDPPLHFSVDPAHILSHNWAPVDELIPTECKLMHGSIPSCLNGVYLRNGPNPQFPHEGPHHYFDRDEMVHRIKISPGRATFCSRYVKTNKYLFENQVRSSVVPNVIGGMQGLGSFIARASLFGA</sequence>
<comment type="caution">
    <text evidence="1">The sequence shown here is derived from an EMBL/GenBank/DDBJ whole genome shotgun (WGS) entry which is preliminary data.</text>
</comment>
<protein>
    <submittedName>
        <fullName evidence="1">Uncharacterized protein</fullName>
    </submittedName>
</protein>
<evidence type="ECO:0000313" key="1">
    <source>
        <dbReference type="EMBL" id="KAI3814193.1"/>
    </source>
</evidence>
<proteinExistence type="predicted"/>
<reference evidence="1 2" key="2">
    <citation type="journal article" date="2022" name="Mol. Ecol. Resour.">
        <title>The genomes of chicory, endive, great burdock and yacon provide insights into Asteraceae paleo-polyploidization history and plant inulin production.</title>
        <authorList>
            <person name="Fan W."/>
            <person name="Wang S."/>
            <person name="Wang H."/>
            <person name="Wang A."/>
            <person name="Jiang F."/>
            <person name="Liu H."/>
            <person name="Zhao H."/>
            <person name="Xu D."/>
            <person name="Zhang Y."/>
        </authorList>
    </citation>
    <scope>NUCLEOTIDE SEQUENCE [LARGE SCALE GENOMIC DNA]</scope>
    <source>
        <strain evidence="2">cv. Yunnan</strain>
        <tissue evidence="1">Leaves</tissue>
    </source>
</reference>
<gene>
    <name evidence="1" type="ORF">L1987_18941</name>
</gene>